<dbReference type="GO" id="GO:0003723">
    <property type="term" value="F:RNA binding"/>
    <property type="evidence" value="ECO:0007669"/>
    <property type="project" value="TreeGrafter"/>
</dbReference>
<dbReference type="PANTHER" id="PTHR46582:SF1">
    <property type="entry name" value="ZINC FINGER CCCH DOMAIN-CONTAINING PROTEIN 18"/>
    <property type="match status" value="1"/>
</dbReference>
<dbReference type="EMBL" id="CAJNOQ010000003">
    <property type="protein sequence ID" value="CAF0737034.1"/>
    <property type="molecule type" value="Genomic_DNA"/>
</dbReference>
<dbReference type="GO" id="GO:0071011">
    <property type="term" value="C:precatalytic spliceosome"/>
    <property type="evidence" value="ECO:0007669"/>
    <property type="project" value="TreeGrafter"/>
</dbReference>
<dbReference type="Proteomes" id="UP000677228">
    <property type="component" value="Unassembled WGS sequence"/>
</dbReference>
<feature type="compositionally biased region" description="Basic and acidic residues" evidence="5">
    <location>
        <begin position="159"/>
        <end position="185"/>
    </location>
</feature>
<feature type="compositionally biased region" description="Polar residues" evidence="5">
    <location>
        <begin position="637"/>
        <end position="667"/>
    </location>
</feature>
<dbReference type="Pfam" id="PF18044">
    <property type="entry name" value="zf-CCCH_4"/>
    <property type="match status" value="1"/>
</dbReference>
<keyword evidence="1 4" id="KW-0479">Metal-binding</keyword>
<feature type="compositionally biased region" description="Polar residues" evidence="5">
    <location>
        <begin position="723"/>
        <end position="742"/>
    </location>
</feature>
<feature type="compositionally biased region" description="Polar residues" evidence="5">
    <location>
        <begin position="805"/>
        <end position="853"/>
    </location>
</feature>
<dbReference type="PROSITE" id="PS50103">
    <property type="entry name" value="ZF_C3H1"/>
    <property type="match status" value="1"/>
</dbReference>
<feature type="compositionally biased region" description="Low complexity" evidence="5">
    <location>
        <begin position="902"/>
        <end position="911"/>
    </location>
</feature>
<evidence type="ECO:0000313" key="9">
    <source>
        <dbReference type="EMBL" id="CAF3494883.1"/>
    </source>
</evidence>
<dbReference type="InterPro" id="IPR000571">
    <property type="entry name" value="Znf_CCCH"/>
</dbReference>
<feature type="compositionally biased region" description="Low complexity" evidence="5">
    <location>
        <begin position="759"/>
        <end position="792"/>
    </location>
</feature>
<organism evidence="8 11">
    <name type="scientific">Didymodactylos carnosus</name>
    <dbReference type="NCBI Taxonomy" id="1234261"/>
    <lineage>
        <taxon>Eukaryota</taxon>
        <taxon>Metazoa</taxon>
        <taxon>Spiralia</taxon>
        <taxon>Gnathifera</taxon>
        <taxon>Rotifera</taxon>
        <taxon>Eurotatoria</taxon>
        <taxon>Bdelloidea</taxon>
        <taxon>Philodinida</taxon>
        <taxon>Philodinidae</taxon>
        <taxon>Didymodactylos</taxon>
    </lineage>
</organism>
<dbReference type="InterPro" id="IPR052647">
    <property type="entry name" value="Zinc_finger_CCCH-type"/>
</dbReference>
<feature type="region of interest" description="Disordered" evidence="5">
    <location>
        <begin position="95"/>
        <end position="114"/>
    </location>
</feature>
<evidence type="ECO:0000313" key="10">
    <source>
        <dbReference type="EMBL" id="CAF3515027.1"/>
    </source>
</evidence>
<dbReference type="GO" id="GO:0008270">
    <property type="term" value="F:zinc ion binding"/>
    <property type="evidence" value="ECO:0007669"/>
    <property type="project" value="UniProtKB-KW"/>
</dbReference>
<dbReference type="PANTHER" id="PTHR46582">
    <property type="entry name" value="ZINC FINGER CCCH DOMAIN-CONTAINING PROTEIN 18"/>
    <property type="match status" value="1"/>
</dbReference>
<evidence type="ECO:0000256" key="2">
    <source>
        <dbReference type="ARBA" id="ARBA00022771"/>
    </source>
</evidence>
<evidence type="ECO:0000313" key="8">
    <source>
        <dbReference type="EMBL" id="CAF0737034.1"/>
    </source>
</evidence>
<dbReference type="EMBL" id="CAJNOK010000017">
    <property type="protein sequence ID" value="CAF0722846.1"/>
    <property type="molecule type" value="Genomic_DNA"/>
</dbReference>
<evidence type="ECO:0000313" key="11">
    <source>
        <dbReference type="Proteomes" id="UP000663829"/>
    </source>
</evidence>
<feature type="compositionally biased region" description="Basic and acidic residues" evidence="5">
    <location>
        <begin position="710"/>
        <end position="719"/>
    </location>
</feature>
<gene>
    <name evidence="8" type="ORF">GPM918_LOCUS41</name>
    <name evidence="7" type="ORF">OVA965_LOCUS182</name>
    <name evidence="10" type="ORF">SRO942_LOCUS42</name>
    <name evidence="9" type="ORF">TMI583_LOCUS182</name>
</gene>
<feature type="compositionally biased region" description="Acidic residues" evidence="5">
    <location>
        <begin position="186"/>
        <end position="196"/>
    </location>
</feature>
<feature type="zinc finger region" description="C3H1-type" evidence="4">
    <location>
        <begin position="280"/>
        <end position="307"/>
    </location>
</feature>
<feature type="compositionally biased region" description="Basic and acidic residues" evidence="5">
    <location>
        <begin position="793"/>
        <end position="803"/>
    </location>
</feature>
<feature type="region of interest" description="Disordered" evidence="5">
    <location>
        <begin position="149"/>
        <end position="253"/>
    </location>
</feature>
<comment type="caution">
    <text evidence="8">The sequence shown here is derived from an EMBL/GenBank/DDBJ whole genome shotgun (WGS) entry which is preliminary data.</text>
</comment>
<dbReference type="EMBL" id="CAJOBA010000017">
    <property type="protein sequence ID" value="CAF3494883.1"/>
    <property type="molecule type" value="Genomic_DNA"/>
</dbReference>
<dbReference type="OrthoDB" id="10072532at2759"/>
<evidence type="ECO:0000313" key="7">
    <source>
        <dbReference type="EMBL" id="CAF0722846.1"/>
    </source>
</evidence>
<dbReference type="Gene3D" id="4.10.1000.10">
    <property type="entry name" value="Zinc finger, CCCH-type"/>
    <property type="match status" value="1"/>
</dbReference>
<feature type="compositionally biased region" description="Basic and acidic residues" evidence="5">
    <location>
        <begin position="506"/>
        <end position="532"/>
    </location>
</feature>
<dbReference type="Proteomes" id="UP000682733">
    <property type="component" value="Unassembled WGS sequence"/>
</dbReference>
<sequence length="938" mass="105973">MTIKCAEPAINTFRTEMDRFRAFNHKYFDRANRHGELHSGVPKTSTSGTNLLFLVFVIFATLLPAKLRIKERSRSNTTDINDPENLDYEEEEFNGTYNNNRNHEELNKNSSDVGMDTENLLLTNDEITHEEGEMPYVGEEEKDMDMAKDAMKTKKKVREKTQSTTKKDSKTAKSVDKNSEEKIERDDESGQDEEGELNSNHEASNQDIPTGSDEGEVDEADLEDGEIHETLTKKQSQPHTQHRRHAPPIRPPSIQHSLLHQREQQQSLSNSISHMPLSSQQQKVHCRFFLQGRCHWGANCKYMHPNMNDTKNQSPFEQSIVTSRNTSSPPSSAANVWISPQSAATAIFGNSSIVRNVAAIAAAAAVATQQQASAAAATTSSTESAWERGLRSAKTLREQSMRRKQQDKDFNDKKFNLTLKDANEEKDLDEELVNVERPRADYDDVIYHNNYEERWQMHQHPNSYNYHNHGHIPQRMRHFDPDQMDRGGGPSFMPYNQDRRIRHLDHHVDNKGNRKEKLKDSKTLVKSKDPSKKSHHSSQFPVPLPQRHLQQQHLDDEHQQHQQQQLSSMARRADDWVDPWDRSQNNRRNASRGRENSYTSSSASSSRSSRPRRRSPSVTRSKPARQESVKNGEKHSLTSNVPSTSASLTGENQNTSKKQPTSSTVNSNERHKTATNHHSSSQQLGKKVSPNENRSIKFLPGRTISSHTLKKAEKADRLKTSHHQLNPQTHHQSQKEQSLNKDNNNEKKTIKKDGKRSDSSSSGTSSSSSASSSRVRPKAVSSTSSSRSSSSESDGKSKNRPVKENATNSNKLVNSHTKPTISKQVSSSNRIKTSQKEPTSLSHTKSTTSNRSGTDNKDASNPKSSISHNDKKRRDTSSSSSTTTTKKLKTINHTTGEKKRSSPQPLQTSLSSKKKQKQKILKKLQEVEKLISQRTTKT</sequence>
<evidence type="ECO:0000256" key="1">
    <source>
        <dbReference type="ARBA" id="ARBA00022723"/>
    </source>
</evidence>
<reference evidence="8" key="1">
    <citation type="submission" date="2021-02" db="EMBL/GenBank/DDBJ databases">
        <authorList>
            <person name="Nowell W R."/>
        </authorList>
    </citation>
    <scope>NUCLEOTIDE SEQUENCE</scope>
</reference>
<proteinExistence type="predicted"/>
<feature type="region of interest" description="Disordered" evidence="5">
    <location>
        <begin position="466"/>
        <end position="920"/>
    </location>
</feature>
<keyword evidence="3 4" id="KW-0862">Zinc</keyword>
<protein>
    <recommendedName>
        <fullName evidence="6">C3H1-type domain-containing protein</fullName>
    </recommendedName>
</protein>
<dbReference type="Proteomes" id="UP000663829">
    <property type="component" value="Unassembled WGS sequence"/>
</dbReference>
<evidence type="ECO:0000256" key="4">
    <source>
        <dbReference type="PROSITE-ProRule" id="PRU00723"/>
    </source>
</evidence>
<keyword evidence="11" id="KW-1185">Reference proteome</keyword>
<dbReference type="InterPro" id="IPR036855">
    <property type="entry name" value="Znf_CCCH_sf"/>
</dbReference>
<feature type="compositionally biased region" description="Acidic residues" evidence="5">
    <location>
        <begin position="213"/>
        <end position="224"/>
    </location>
</feature>
<name>A0A813NIL7_9BILA</name>
<feature type="compositionally biased region" description="Basic and acidic residues" evidence="5">
    <location>
        <begin position="624"/>
        <end position="636"/>
    </location>
</feature>
<evidence type="ECO:0000256" key="3">
    <source>
        <dbReference type="ARBA" id="ARBA00022833"/>
    </source>
</evidence>
<feature type="compositionally biased region" description="Low complexity" evidence="5">
    <location>
        <begin position="597"/>
        <end position="608"/>
    </location>
</feature>
<dbReference type="AlphaFoldDB" id="A0A813NIL7"/>
<dbReference type="InterPro" id="IPR041367">
    <property type="entry name" value="Znf-CCCH_4"/>
</dbReference>
<dbReference type="SUPFAM" id="SSF90229">
    <property type="entry name" value="CCCH zinc finger"/>
    <property type="match status" value="1"/>
</dbReference>
<feature type="compositionally biased region" description="Basic and acidic residues" evidence="5">
    <location>
        <begin position="743"/>
        <end position="758"/>
    </location>
</feature>
<evidence type="ECO:0000256" key="5">
    <source>
        <dbReference type="SAM" id="MobiDB-lite"/>
    </source>
</evidence>
<feature type="compositionally biased region" description="Polar residues" evidence="5">
    <location>
        <begin position="197"/>
        <end position="209"/>
    </location>
</feature>
<keyword evidence="2 4" id="KW-0863">Zinc-finger</keyword>
<feature type="domain" description="C3H1-type" evidence="6">
    <location>
        <begin position="280"/>
        <end position="307"/>
    </location>
</feature>
<feature type="compositionally biased region" description="Basic and acidic residues" evidence="5">
    <location>
        <begin position="571"/>
        <end position="581"/>
    </location>
</feature>
<dbReference type="Proteomes" id="UP000681722">
    <property type="component" value="Unassembled WGS sequence"/>
</dbReference>
<evidence type="ECO:0000259" key="6">
    <source>
        <dbReference type="PROSITE" id="PS50103"/>
    </source>
</evidence>
<accession>A0A813NIL7</accession>
<dbReference type="EMBL" id="CAJOBC010000003">
    <property type="protein sequence ID" value="CAF3515027.1"/>
    <property type="molecule type" value="Genomic_DNA"/>
</dbReference>